<protein>
    <submittedName>
        <fullName evidence="1">Uncharacterized protein</fullName>
    </submittedName>
</protein>
<dbReference type="EMBL" id="AFRT01002126">
    <property type="protein sequence ID" value="ELU38568.1"/>
    <property type="molecule type" value="Genomic_DNA"/>
</dbReference>
<accession>L8WP70</accession>
<sequence>MDVPDIRCSNAVIIHHRERYPTEYMTKEAHRKEFSARAREESHIVSLSVSTLTALAMGSQLTARPKIKNSADLWEGHSRSGIRPDLNSAYGATAQKSEPISKILYEYQWDDWDRGVGRTIQPQRRSIW</sequence>
<dbReference type="HOGENOM" id="CLU_1961078_0_0_1"/>
<proteinExistence type="predicted"/>
<dbReference type="AlphaFoldDB" id="L8WP70"/>
<keyword evidence="2" id="KW-1185">Reference proteome</keyword>
<name>L8WP70_THACA</name>
<evidence type="ECO:0000313" key="2">
    <source>
        <dbReference type="Proteomes" id="UP000011668"/>
    </source>
</evidence>
<comment type="caution">
    <text evidence="1">The sequence shown here is derived from an EMBL/GenBank/DDBJ whole genome shotgun (WGS) entry which is preliminary data.</text>
</comment>
<evidence type="ECO:0000313" key="1">
    <source>
        <dbReference type="EMBL" id="ELU38568.1"/>
    </source>
</evidence>
<gene>
    <name evidence="1" type="ORF">AG1IA_07416</name>
</gene>
<dbReference type="Proteomes" id="UP000011668">
    <property type="component" value="Unassembled WGS sequence"/>
</dbReference>
<reference evidence="1 2" key="1">
    <citation type="journal article" date="2013" name="Nat. Commun.">
        <title>The evolution and pathogenic mechanisms of the rice sheath blight pathogen.</title>
        <authorList>
            <person name="Zheng A."/>
            <person name="Lin R."/>
            <person name="Xu L."/>
            <person name="Qin P."/>
            <person name="Tang C."/>
            <person name="Ai P."/>
            <person name="Zhang D."/>
            <person name="Liu Y."/>
            <person name="Sun Z."/>
            <person name="Feng H."/>
            <person name="Wang Y."/>
            <person name="Chen Y."/>
            <person name="Liang X."/>
            <person name="Fu R."/>
            <person name="Li Q."/>
            <person name="Zhang J."/>
            <person name="Yu X."/>
            <person name="Xie Z."/>
            <person name="Ding L."/>
            <person name="Guan P."/>
            <person name="Tang J."/>
            <person name="Liang Y."/>
            <person name="Wang S."/>
            <person name="Deng Q."/>
            <person name="Li S."/>
            <person name="Zhu J."/>
            <person name="Wang L."/>
            <person name="Liu H."/>
            <person name="Li P."/>
        </authorList>
    </citation>
    <scope>NUCLEOTIDE SEQUENCE [LARGE SCALE GENOMIC DNA]</scope>
    <source>
        <strain evidence="2">AG-1 IA</strain>
    </source>
</reference>
<organism evidence="1 2">
    <name type="scientific">Thanatephorus cucumeris (strain AG1-IA)</name>
    <name type="common">Rice sheath blight fungus</name>
    <name type="synonym">Rhizoctonia solani</name>
    <dbReference type="NCBI Taxonomy" id="983506"/>
    <lineage>
        <taxon>Eukaryota</taxon>
        <taxon>Fungi</taxon>
        <taxon>Dikarya</taxon>
        <taxon>Basidiomycota</taxon>
        <taxon>Agaricomycotina</taxon>
        <taxon>Agaricomycetes</taxon>
        <taxon>Cantharellales</taxon>
        <taxon>Ceratobasidiaceae</taxon>
        <taxon>Rhizoctonia</taxon>
        <taxon>Rhizoctonia solani AG-1</taxon>
    </lineage>
</organism>